<accession>A0A285UD76</accession>
<feature type="transmembrane region" description="Helical" evidence="3">
    <location>
        <begin position="232"/>
        <end position="258"/>
    </location>
</feature>
<proteinExistence type="predicted"/>
<sequence>MAEILALVALILAITAMNRSRKNAAKLTEEIRKLRDELNLVRAEGVIPALPIATGADAPPAVSADAAAADGEAPFASPWLQAREGAQGPGERAEGEVTEGVAQAIGASAPMTAAAAGGQTPVRESLESRIGARWAVWVGGLALALGGIFMVKYAIESGVLSPAVRLWLAALFGLALVGAGEIIRRRGQPAAAQPFQNAMIPGVLTAAGAVTLFGATYVAHGFYGFISAPVTFVLLAAIAVATIGLSLLHGQALAGLGLLASMVTPLLVSTDEPDPRRLFAYLTIAWLATLAASRFRRWQAVPALANAGLGLWGLLYLAAADSVQVLPLTLALIVMLAGVAVIWPGSQPPEEAMPAASADATADGTGQPSEAEIVTAATGEASPVTVASDGAAMPESIRAAGRWQGILAPAFVSVSLSAAIAAALPAVVLAFLHPLPASAAAAFAALALAVAALGAFRAWALYPAVLAHLCALAGAMVLAGLSGPLAIETLMSLPAQPSFDSAAPVSPAASPPANLLLLLSAGLALAGAAGIRLWRRRAPAHAALCSLLMAASRWRSRPSASPPSAISRSTLGTGCLRLPQGFSSLPVPRSSRAE</sequence>
<keyword evidence="3" id="KW-1133">Transmembrane helix</keyword>
<keyword evidence="1" id="KW-0175">Coiled coil</keyword>
<feature type="transmembrane region" description="Helical" evidence="3">
    <location>
        <begin position="406"/>
        <end position="432"/>
    </location>
</feature>
<feature type="transmembrane region" description="Helical" evidence="3">
    <location>
        <begin position="325"/>
        <end position="343"/>
    </location>
</feature>
<organism evidence="4 5">
    <name type="scientific">Rhizobium subbaraonis</name>
    <dbReference type="NCBI Taxonomy" id="908946"/>
    <lineage>
        <taxon>Bacteria</taxon>
        <taxon>Pseudomonadati</taxon>
        <taxon>Pseudomonadota</taxon>
        <taxon>Alphaproteobacteria</taxon>
        <taxon>Hyphomicrobiales</taxon>
        <taxon>Rhizobiaceae</taxon>
        <taxon>Rhizobium/Agrobacterium group</taxon>
        <taxon>Rhizobium</taxon>
    </lineage>
</organism>
<dbReference type="InterPro" id="IPR019286">
    <property type="entry name" value="DUF2339_TM"/>
</dbReference>
<reference evidence="4 5" key="1">
    <citation type="submission" date="2017-08" db="EMBL/GenBank/DDBJ databases">
        <authorList>
            <person name="de Groot N.N."/>
        </authorList>
    </citation>
    <scope>NUCLEOTIDE SEQUENCE [LARGE SCALE GENOMIC DNA]</scope>
    <source>
        <strain evidence="4 5">JC85</strain>
    </source>
</reference>
<feature type="region of interest" description="Disordered" evidence="2">
    <location>
        <begin position="350"/>
        <end position="369"/>
    </location>
</feature>
<feature type="transmembrane region" description="Helical" evidence="3">
    <location>
        <begin position="438"/>
        <end position="459"/>
    </location>
</feature>
<dbReference type="Pfam" id="PF10101">
    <property type="entry name" value="DUF2339"/>
    <property type="match status" value="1"/>
</dbReference>
<keyword evidence="3" id="KW-0472">Membrane</keyword>
<feature type="transmembrane region" description="Helical" evidence="3">
    <location>
        <begin position="300"/>
        <end position="319"/>
    </location>
</feature>
<dbReference type="EMBL" id="OBQD01000006">
    <property type="protein sequence ID" value="SOC39884.1"/>
    <property type="molecule type" value="Genomic_DNA"/>
</dbReference>
<dbReference type="PANTHER" id="PTHR38434:SF1">
    <property type="entry name" value="BLL2549 PROTEIN"/>
    <property type="match status" value="1"/>
</dbReference>
<evidence type="ECO:0000313" key="5">
    <source>
        <dbReference type="Proteomes" id="UP000219167"/>
    </source>
</evidence>
<keyword evidence="5" id="KW-1185">Reference proteome</keyword>
<feature type="transmembrane region" description="Helical" evidence="3">
    <location>
        <begin position="278"/>
        <end position="295"/>
    </location>
</feature>
<dbReference type="AlphaFoldDB" id="A0A285UD76"/>
<feature type="compositionally biased region" description="Low complexity" evidence="2">
    <location>
        <begin position="350"/>
        <end position="367"/>
    </location>
</feature>
<evidence type="ECO:0000313" key="4">
    <source>
        <dbReference type="EMBL" id="SOC39884.1"/>
    </source>
</evidence>
<evidence type="ECO:0000256" key="1">
    <source>
        <dbReference type="SAM" id="Coils"/>
    </source>
</evidence>
<feature type="transmembrane region" description="Helical" evidence="3">
    <location>
        <begin position="515"/>
        <end position="534"/>
    </location>
</feature>
<name>A0A285UD76_9HYPH</name>
<keyword evidence="3" id="KW-0812">Transmembrane</keyword>
<protein>
    <submittedName>
        <fullName evidence="4">Predicted membrane protein DUF2339</fullName>
    </submittedName>
</protein>
<gene>
    <name evidence="4" type="ORF">SAMN05892877_106241</name>
</gene>
<feature type="transmembrane region" description="Helical" evidence="3">
    <location>
        <begin position="166"/>
        <end position="183"/>
    </location>
</feature>
<feature type="transmembrane region" description="Helical" evidence="3">
    <location>
        <begin position="134"/>
        <end position="154"/>
    </location>
</feature>
<feature type="transmembrane region" description="Helical" evidence="3">
    <location>
        <begin position="466"/>
        <end position="487"/>
    </location>
</feature>
<feature type="coiled-coil region" evidence="1">
    <location>
        <begin position="17"/>
        <end position="44"/>
    </location>
</feature>
<dbReference type="Proteomes" id="UP000219167">
    <property type="component" value="Unassembled WGS sequence"/>
</dbReference>
<dbReference type="PANTHER" id="PTHR38434">
    <property type="entry name" value="BLL2549 PROTEIN"/>
    <property type="match status" value="1"/>
</dbReference>
<evidence type="ECO:0000256" key="3">
    <source>
        <dbReference type="SAM" id="Phobius"/>
    </source>
</evidence>
<feature type="transmembrane region" description="Helical" evidence="3">
    <location>
        <begin position="203"/>
        <end position="225"/>
    </location>
</feature>
<evidence type="ECO:0000256" key="2">
    <source>
        <dbReference type="SAM" id="MobiDB-lite"/>
    </source>
</evidence>